<feature type="region of interest" description="Disordered" evidence="1">
    <location>
        <begin position="1"/>
        <end position="28"/>
    </location>
</feature>
<organism evidence="2 3">
    <name type="scientific">Aspergillus ibericus CBS 121593</name>
    <dbReference type="NCBI Taxonomy" id="1448316"/>
    <lineage>
        <taxon>Eukaryota</taxon>
        <taxon>Fungi</taxon>
        <taxon>Dikarya</taxon>
        <taxon>Ascomycota</taxon>
        <taxon>Pezizomycotina</taxon>
        <taxon>Eurotiomycetes</taxon>
        <taxon>Eurotiomycetidae</taxon>
        <taxon>Eurotiales</taxon>
        <taxon>Aspergillaceae</taxon>
        <taxon>Aspergillus</taxon>
        <taxon>Aspergillus subgen. Circumdati</taxon>
    </lineage>
</organism>
<protein>
    <submittedName>
        <fullName evidence="2">Uncharacterized protein</fullName>
    </submittedName>
</protein>
<dbReference type="VEuPathDB" id="FungiDB:BO80DRAFT_436684"/>
<name>A0A395GUU7_9EURO</name>
<dbReference type="STRING" id="1448316.A0A395GUU7"/>
<keyword evidence="3" id="KW-1185">Reference proteome</keyword>
<dbReference type="Proteomes" id="UP000249402">
    <property type="component" value="Unassembled WGS sequence"/>
</dbReference>
<evidence type="ECO:0000313" key="2">
    <source>
        <dbReference type="EMBL" id="RAK98778.1"/>
    </source>
</evidence>
<accession>A0A395GUU7</accession>
<sequence>MVSTQRDQPRNHHPTEAEPAHTRAQQARSFCPRELEALRVLNRKQKQSRITPRLLDTKEEQQDHAGFVPGGFIVWETIPVGILPSSWRWSKPRLEFRHIDSTTRAVWSPGKWAAWELAKPPKTCKYWWRPRDGSTEGWEW</sequence>
<dbReference type="EMBL" id="KZ824451">
    <property type="protein sequence ID" value="RAK98778.1"/>
    <property type="molecule type" value="Genomic_DNA"/>
</dbReference>
<evidence type="ECO:0000256" key="1">
    <source>
        <dbReference type="SAM" id="MobiDB-lite"/>
    </source>
</evidence>
<evidence type="ECO:0000313" key="3">
    <source>
        <dbReference type="Proteomes" id="UP000249402"/>
    </source>
</evidence>
<dbReference type="AlphaFoldDB" id="A0A395GUU7"/>
<proteinExistence type="predicted"/>
<feature type="compositionally biased region" description="Basic and acidic residues" evidence="1">
    <location>
        <begin position="7"/>
        <end position="21"/>
    </location>
</feature>
<dbReference type="OrthoDB" id="4207132at2759"/>
<reference evidence="2 3" key="1">
    <citation type="submission" date="2018-02" db="EMBL/GenBank/DDBJ databases">
        <title>The genomes of Aspergillus section Nigri reveals drivers in fungal speciation.</title>
        <authorList>
            <consortium name="DOE Joint Genome Institute"/>
            <person name="Vesth T.C."/>
            <person name="Nybo J."/>
            <person name="Theobald S."/>
            <person name="Brandl J."/>
            <person name="Frisvad J.C."/>
            <person name="Nielsen K.F."/>
            <person name="Lyhne E.K."/>
            <person name="Kogle M.E."/>
            <person name="Kuo A."/>
            <person name="Riley R."/>
            <person name="Clum A."/>
            <person name="Nolan M."/>
            <person name="Lipzen A."/>
            <person name="Salamov A."/>
            <person name="Henrissat B."/>
            <person name="Wiebenga A."/>
            <person name="De vries R.P."/>
            <person name="Grigoriev I.V."/>
            <person name="Mortensen U.H."/>
            <person name="Andersen M.R."/>
            <person name="Baker S.E."/>
        </authorList>
    </citation>
    <scope>NUCLEOTIDE SEQUENCE [LARGE SCALE GENOMIC DNA]</scope>
    <source>
        <strain evidence="2 3">CBS 121593</strain>
    </source>
</reference>
<dbReference type="GeneID" id="37225836"/>
<gene>
    <name evidence="2" type="ORF">BO80DRAFT_436684</name>
</gene>
<dbReference type="RefSeq" id="XP_025573106.1">
    <property type="nucleotide sequence ID" value="XM_025720971.1"/>
</dbReference>